<dbReference type="RefSeq" id="WP_212531523.1">
    <property type="nucleotide sequence ID" value="NZ_JAGSOG010000177.1"/>
</dbReference>
<keyword evidence="7 8" id="KW-0624">Polysaccharide degradation</keyword>
<comment type="similarity">
    <text evidence="8">Belongs to the glycosyl hydrolase 5 (cellulase A) family.</text>
</comment>
<reference evidence="11" key="1">
    <citation type="submission" date="2021-04" db="EMBL/GenBank/DDBJ databases">
        <title>Genome based classification of Actinospica acidithermotolerans sp. nov., an actinobacterium isolated from an Indonesian hot spring.</title>
        <authorList>
            <person name="Kusuma A.B."/>
            <person name="Putra K.E."/>
            <person name="Nafisah S."/>
            <person name="Loh J."/>
            <person name="Nouioui I."/>
            <person name="Goodfellow M."/>
        </authorList>
    </citation>
    <scope>NUCLEOTIDE SEQUENCE</scope>
    <source>
        <strain evidence="11">CSCA 57</strain>
    </source>
</reference>
<evidence type="ECO:0000256" key="7">
    <source>
        <dbReference type="ARBA" id="ARBA00023326"/>
    </source>
</evidence>
<dbReference type="GO" id="GO:0030247">
    <property type="term" value="F:polysaccharide binding"/>
    <property type="evidence" value="ECO:0007669"/>
    <property type="project" value="UniProtKB-UniRule"/>
</dbReference>
<keyword evidence="3 8" id="KW-0378">Hydrolase</keyword>
<accession>A0A941ETQ3</accession>
<dbReference type="InterPro" id="IPR001547">
    <property type="entry name" value="Glyco_hydro_5"/>
</dbReference>
<dbReference type="Proteomes" id="UP000675781">
    <property type="component" value="Unassembled WGS sequence"/>
</dbReference>
<comment type="caution">
    <text evidence="11">The sequence shown here is derived from an EMBL/GenBank/DDBJ whole genome shotgun (WGS) entry which is preliminary data.</text>
</comment>
<dbReference type="InterPro" id="IPR018087">
    <property type="entry name" value="Glyco_hydro_5_CS"/>
</dbReference>
<keyword evidence="5 8" id="KW-0119">Carbohydrate metabolism</keyword>
<dbReference type="AlphaFoldDB" id="A0A941ETQ3"/>
<evidence type="ECO:0000256" key="3">
    <source>
        <dbReference type="ARBA" id="ARBA00022801"/>
    </source>
</evidence>
<evidence type="ECO:0000259" key="10">
    <source>
        <dbReference type="PROSITE" id="PS51173"/>
    </source>
</evidence>
<keyword evidence="4 8" id="KW-0136">Cellulose degradation</keyword>
<dbReference type="InterPro" id="IPR006311">
    <property type="entry name" value="TAT_signal"/>
</dbReference>
<gene>
    <name evidence="11" type="ORF">KDL01_27500</name>
</gene>
<dbReference type="InterPro" id="IPR017853">
    <property type="entry name" value="GH"/>
</dbReference>
<dbReference type="SMART" id="SM00637">
    <property type="entry name" value="CBD_II"/>
    <property type="match status" value="1"/>
</dbReference>
<evidence type="ECO:0000256" key="8">
    <source>
        <dbReference type="RuleBase" id="RU361153"/>
    </source>
</evidence>
<evidence type="ECO:0000256" key="9">
    <source>
        <dbReference type="SAM" id="SignalP"/>
    </source>
</evidence>
<dbReference type="EC" id="3.2.1.4" evidence="8"/>
<evidence type="ECO:0000313" key="11">
    <source>
        <dbReference type="EMBL" id="MBR7837053.1"/>
    </source>
</evidence>
<dbReference type="Pfam" id="PF00553">
    <property type="entry name" value="CBM_2"/>
    <property type="match status" value="1"/>
</dbReference>
<keyword evidence="2 9" id="KW-0732">Signal</keyword>
<dbReference type="InterPro" id="IPR001919">
    <property type="entry name" value="CBD2"/>
</dbReference>
<organism evidence="11 12">
    <name type="scientific">Actinospica durhamensis</name>
    <dbReference type="NCBI Taxonomy" id="1508375"/>
    <lineage>
        <taxon>Bacteria</taxon>
        <taxon>Bacillati</taxon>
        <taxon>Actinomycetota</taxon>
        <taxon>Actinomycetes</taxon>
        <taxon>Catenulisporales</taxon>
        <taxon>Actinospicaceae</taxon>
        <taxon>Actinospica</taxon>
    </lineage>
</organism>
<dbReference type="PROSITE" id="PS00659">
    <property type="entry name" value="GLYCOSYL_HYDROL_F5"/>
    <property type="match status" value="1"/>
</dbReference>
<dbReference type="PANTHER" id="PTHR34142">
    <property type="entry name" value="ENDO-BETA-1,4-GLUCANASE A"/>
    <property type="match status" value="1"/>
</dbReference>
<dbReference type="GO" id="GO:0008810">
    <property type="term" value="F:cellulase activity"/>
    <property type="evidence" value="ECO:0007669"/>
    <property type="project" value="UniProtKB-EC"/>
</dbReference>
<dbReference type="GO" id="GO:0030245">
    <property type="term" value="P:cellulose catabolic process"/>
    <property type="evidence" value="ECO:0007669"/>
    <property type="project" value="UniProtKB-KW"/>
</dbReference>
<feature type="domain" description="CBM2" evidence="10">
    <location>
        <begin position="44"/>
        <end position="154"/>
    </location>
</feature>
<comment type="catalytic activity">
    <reaction evidence="1 8">
        <text>Endohydrolysis of (1-&gt;4)-beta-D-glucosidic linkages in cellulose, lichenin and cereal beta-D-glucans.</text>
        <dbReference type="EC" id="3.2.1.4"/>
    </reaction>
</comment>
<evidence type="ECO:0000256" key="6">
    <source>
        <dbReference type="ARBA" id="ARBA00023295"/>
    </source>
</evidence>
<keyword evidence="6 8" id="KW-0326">Glycosidase</keyword>
<evidence type="ECO:0000256" key="5">
    <source>
        <dbReference type="ARBA" id="ARBA00023277"/>
    </source>
</evidence>
<keyword evidence="12" id="KW-1185">Reference proteome</keyword>
<sequence length="589" mass="60520">MHHPFPGPAPTAAAARPSRLRRRVAAMVSAVLVAVGMSAAAAPQAFAAAGCSATYANQSAWSGGFVAAVTVTDSGTTALTAWTVTFTFGGDQKVTSNWNSSQVQSLEYVTASNLSYNGAVAVGSSTSFGFQGTFSASDAAPTGITCTPSATVTPAIVATTSAAPVMQGFTDTYGVALSQAPTANVTVAVARSSGNSGLSVGSGASLTFTPTNWSTAQNVTVAADTASTGAGTFTASSTGYTSAAVTLTEVAATPAPQLHVSGNEIENAAGSQVILHGVNRSGAEYACVQGWGFFDGPVDEASIQAIKSWTHVTAVRVPLNEACWNAESYVASAYAGAYYQAAVENYVKLLNANGIVAILDLHWTDGLYTGTSSGCSSAQATCQKPMPDSAEAIPFWTSVATAFKGNNAVIFDLFNEPYASRATGSTTTGWQCWENGGTCAGIGYPVAGMQSMVNAVRSAGASNILMLGGEEYANDLSQWLTYEPTDPDGDLVASWHSYDGNTCNTQSCWTSQVAPVIAKVPVIVGEMGEGDCAGTYIDPLTTWLESENTGFLAWTWDAWGSCSNVLISDYTGTPTGYGAAYKAILEALP</sequence>
<evidence type="ECO:0000256" key="4">
    <source>
        <dbReference type="ARBA" id="ARBA00023001"/>
    </source>
</evidence>
<evidence type="ECO:0000313" key="12">
    <source>
        <dbReference type="Proteomes" id="UP000675781"/>
    </source>
</evidence>
<feature type="chain" id="PRO_5037335395" description="Endoglucanase" evidence="9">
    <location>
        <begin position="48"/>
        <end position="589"/>
    </location>
</feature>
<dbReference type="Gene3D" id="3.20.20.80">
    <property type="entry name" value="Glycosidases"/>
    <property type="match status" value="1"/>
</dbReference>
<name>A0A941ETQ3_9ACTN</name>
<dbReference type="Gene3D" id="2.60.40.290">
    <property type="match status" value="1"/>
</dbReference>
<dbReference type="EMBL" id="JAGSOG010000177">
    <property type="protein sequence ID" value="MBR7837053.1"/>
    <property type="molecule type" value="Genomic_DNA"/>
</dbReference>
<dbReference type="PANTHER" id="PTHR34142:SF1">
    <property type="entry name" value="GLYCOSIDE HYDROLASE FAMILY 5 DOMAIN-CONTAINING PROTEIN"/>
    <property type="match status" value="1"/>
</dbReference>
<dbReference type="PROSITE" id="PS51318">
    <property type="entry name" value="TAT"/>
    <property type="match status" value="1"/>
</dbReference>
<evidence type="ECO:0000256" key="2">
    <source>
        <dbReference type="ARBA" id="ARBA00022729"/>
    </source>
</evidence>
<dbReference type="SUPFAM" id="SSF51445">
    <property type="entry name" value="(Trans)glycosidases"/>
    <property type="match status" value="1"/>
</dbReference>
<dbReference type="SUPFAM" id="SSF49384">
    <property type="entry name" value="Carbohydrate-binding domain"/>
    <property type="match status" value="1"/>
</dbReference>
<evidence type="ECO:0000256" key="1">
    <source>
        <dbReference type="ARBA" id="ARBA00000966"/>
    </source>
</evidence>
<feature type="signal peptide" evidence="9">
    <location>
        <begin position="1"/>
        <end position="47"/>
    </location>
</feature>
<dbReference type="Pfam" id="PF00150">
    <property type="entry name" value="Cellulase"/>
    <property type="match status" value="1"/>
</dbReference>
<proteinExistence type="inferred from homology"/>
<dbReference type="InterPro" id="IPR012291">
    <property type="entry name" value="CBM2_carb-bd_dom_sf"/>
</dbReference>
<dbReference type="PROSITE" id="PS51173">
    <property type="entry name" value="CBM2"/>
    <property type="match status" value="1"/>
</dbReference>
<protein>
    <recommendedName>
        <fullName evidence="8">Endoglucanase</fullName>
        <ecNumber evidence="8">3.2.1.4</ecNumber>
    </recommendedName>
</protein>
<dbReference type="InterPro" id="IPR008965">
    <property type="entry name" value="CBM2/CBM3_carb-bd_dom_sf"/>
</dbReference>